<evidence type="ECO:0000313" key="4">
    <source>
        <dbReference type="EMBL" id="GBF89098.1"/>
    </source>
</evidence>
<dbReference type="Gene3D" id="1.20.1280.50">
    <property type="match status" value="1"/>
</dbReference>
<accession>A0A2V0NNF4</accession>
<dbReference type="GO" id="GO:0019005">
    <property type="term" value="C:SCF ubiquitin ligase complex"/>
    <property type="evidence" value="ECO:0007669"/>
    <property type="project" value="TreeGrafter"/>
</dbReference>
<dbReference type="Gene3D" id="3.80.10.10">
    <property type="entry name" value="Ribonuclease Inhibitor"/>
    <property type="match status" value="1"/>
</dbReference>
<dbReference type="InterPro" id="IPR036047">
    <property type="entry name" value="F-box-like_dom_sf"/>
</dbReference>
<dbReference type="Pfam" id="PF12937">
    <property type="entry name" value="F-box-like"/>
    <property type="match status" value="1"/>
</dbReference>
<dbReference type="GO" id="GO:0005930">
    <property type="term" value="C:axoneme"/>
    <property type="evidence" value="ECO:0007669"/>
    <property type="project" value="UniProtKB-SubCell"/>
</dbReference>
<dbReference type="SUPFAM" id="SSF81383">
    <property type="entry name" value="F-box domain"/>
    <property type="match status" value="1"/>
</dbReference>
<name>A0A2V0NNF4_9CHLO</name>
<gene>
    <name evidence="4" type="ORF">Rsub_01815</name>
</gene>
<sequence length="416" mass="43514">MAVVVDHQPASLMTEASPRASVDLHLPPLVLSRVVDAADLRTRMALLCTCKHLKRLCERPELWRRICFDSADEQRGLKADWLLGVLGRADGGVEVLHLARSREARDAEGQQRFSDGVKLGQLLPHTQGPAALRLAALCPRLARLSIDERASCLGGMTNCLARALAAHCPLLDTLEVYFERYSMPSELLTDEGLIALSEGCRRLRALCLVNCDHISDRSLYAVAANCRGLQRLQLGGYSENISDGGLTVLVESCTSLHTLWLSGKLLKVTDATLAAAARHCGAALARVKLTRSMSAEGLGALAGCRELSELDARHCRDDVTPAALAALARACPKLSRVALPPGGADGGGGGGADGGADGSAAGAAAAGDDDEDEEVGAVAAGLGRLAPGCSLSSARGARLLREGDVRALLGGFGVSH</sequence>
<evidence type="ECO:0000256" key="2">
    <source>
        <dbReference type="SAM" id="MobiDB-lite"/>
    </source>
</evidence>
<feature type="compositionally biased region" description="Gly residues" evidence="2">
    <location>
        <begin position="343"/>
        <end position="357"/>
    </location>
</feature>
<feature type="region of interest" description="Disordered" evidence="2">
    <location>
        <begin position="342"/>
        <end position="370"/>
    </location>
</feature>
<comment type="caution">
    <text evidence="4">The sequence shown here is derived from an EMBL/GenBank/DDBJ whole genome shotgun (WGS) entry which is preliminary data.</text>
</comment>
<proteinExistence type="predicted"/>
<dbReference type="OrthoDB" id="423607at2759"/>
<dbReference type="InterPro" id="IPR006553">
    <property type="entry name" value="Leu-rich_rpt_Cys-con_subtyp"/>
</dbReference>
<dbReference type="STRING" id="307507.A0A2V0NNF4"/>
<protein>
    <recommendedName>
        <fullName evidence="3">F-box domain-containing protein</fullName>
    </recommendedName>
</protein>
<dbReference type="InParanoid" id="A0A2V0NNF4"/>
<keyword evidence="5" id="KW-1185">Reference proteome</keyword>
<dbReference type="GO" id="GO:0031146">
    <property type="term" value="P:SCF-dependent proteasomal ubiquitin-dependent protein catabolic process"/>
    <property type="evidence" value="ECO:0007669"/>
    <property type="project" value="TreeGrafter"/>
</dbReference>
<dbReference type="EMBL" id="BDRX01000008">
    <property type="protein sequence ID" value="GBF89098.1"/>
    <property type="molecule type" value="Genomic_DNA"/>
</dbReference>
<dbReference type="PANTHER" id="PTHR13318:SF190">
    <property type="entry name" value="PARTNER OF PAIRED, ISOFORM B"/>
    <property type="match status" value="1"/>
</dbReference>
<dbReference type="Proteomes" id="UP000247498">
    <property type="component" value="Unassembled WGS sequence"/>
</dbReference>
<evidence type="ECO:0000259" key="3">
    <source>
        <dbReference type="Pfam" id="PF12937"/>
    </source>
</evidence>
<dbReference type="SMR" id="A0A2V0NNF4"/>
<dbReference type="InterPro" id="IPR032675">
    <property type="entry name" value="LRR_dom_sf"/>
</dbReference>
<organism evidence="4 5">
    <name type="scientific">Raphidocelis subcapitata</name>
    <dbReference type="NCBI Taxonomy" id="307507"/>
    <lineage>
        <taxon>Eukaryota</taxon>
        <taxon>Viridiplantae</taxon>
        <taxon>Chlorophyta</taxon>
        <taxon>core chlorophytes</taxon>
        <taxon>Chlorophyceae</taxon>
        <taxon>CS clade</taxon>
        <taxon>Sphaeropleales</taxon>
        <taxon>Selenastraceae</taxon>
        <taxon>Raphidocelis</taxon>
    </lineage>
</organism>
<reference evidence="4 5" key="1">
    <citation type="journal article" date="2018" name="Sci. Rep.">
        <title>Raphidocelis subcapitata (=Pseudokirchneriella subcapitata) provides an insight into genome evolution and environmental adaptations in the Sphaeropleales.</title>
        <authorList>
            <person name="Suzuki S."/>
            <person name="Yamaguchi H."/>
            <person name="Nakajima N."/>
            <person name="Kawachi M."/>
        </authorList>
    </citation>
    <scope>NUCLEOTIDE SEQUENCE [LARGE SCALE GENOMIC DNA]</scope>
    <source>
        <strain evidence="4 5">NIES-35</strain>
    </source>
</reference>
<comment type="subcellular location">
    <subcellularLocation>
        <location evidence="1">Cytoplasm</location>
        <location evidence="1">Cytoskeleton</location>
        <location evidence="1">Cilium axoneme</location>
    </subcellularLocation>
</comment>
<feature type="domain" description="F-box" evidence="3">
    <location>
        <begin position="25"/>
        <end position="68"/>
    </location>
</feature>
<evidence type="ECO:0000313" key="5">
    <source>
        <dbReference type="Proteomes" id="UP000247498"/>
    </source>
</evidence>
<dbReference type="SMART" id="SM00367">
    <property type="entry name" value="LRR_CC"/>
    <property type="match status" value="4"/>
</dbReference>
<evidence type="ECO:0000256" key="1">
    <source>
        <dbReference type="ARBA" id="ARBA00004430"/>
    </source>
</evidence>
<dbReference type="PANTHER" id="PTHR13318">
    <property type="entry name" value="PARTNER OF PAIRED, ISOFORM B-RELATED"/>
    <property type="match status" value="1"/>
</dbReference>
<dbReference type="SUPFAM" id="SSF52047">
    <property type="entry name" value="RNI-like"/>
    <property type="match status" value="1"/>
</dbReference>
<dbReference type="AlphaFoldDB" id="A0A2V0NNF4"/>
<dbReference type="InterPro" id="IPR001810">
    <property type="entry name" value="F-box_dom"/>
</dbReference>